<dbReference type="Pfam" id="PF02565">
    <property type="entry name" value="RecO_C"/>
    <property type="match status" value="1"/>
</dbReference>
<name>A0A419TB51_9FIRM</name>
<dbReference type="GO" id="GO:0006302">
    <property type="term" value="P:double-strand break repair"/>
    <property type="evidence" value="ECO:0007669"/>
    <property type="project" value="TreeGrafter"/>
</dbReference>
<evidence type="ECO:0000313" key="10">
    <source>
        <dbReference type="Proteomes" id="UP000284177"/>
    </source>
</evidence>
<keyword evidence="5 7" id="KW-0234">DNA repair</keyword>
<dbReference type="InterPro" id="IPR022572">
    <property type="entry name" value="DNA_rep/recomb_RecO_N"/>
</dbReference>
<dbReference type="PANTHER" id="PTHR33991">
    <property type="entry name" value="DNA REPAIR PROTEIN RECO"/>
    <property type="match status" value="1"/>
</dbReference>
<dbReference type="HAMAP" id="MF_00201">
    <property type="entry name" value="RecO"/>
    <property type="match status" value="1"/>
</dbReference>
<dbReference type="PANTHER" id="PTHR33991:SF1">
    <property type="entry name" value="DNA REPAIR PROTEIN RECO"/>
    <property type="match status" value="1"/>
</dbReference>
<dbReference type="GO" id="GO:0006310">
    <property type="term" value="P:DNA recombination"/>
    <property type="evidence" value="ECO:0007669"/>
    <property type="project" value="UniProtKB-UniRule"/>
</dbReference>
<dbReference type="SUPFAM" id="SSF57863">
    <property type="entry name" value="ArfGap/RecO-like zinc finger"/>
    <property type="match status" value="1"/>
</dbReference>
<evidence type="ECO:0000256" key="1">
    <source>
        <dbReference type="ARBA" id="ARBA00007452"/>
    </source>
</evidence>
<proteinExistence type="inferred from homology"/>
<evidence type="ECO:0000256" key="2">
    <source>
        <dbReference type="ARBA" id="ARBA00021310"/>
    </source>
</evidence>
<evidence type="ECO:0000256" key="7">
    <source>
        <dbReference type="HAMAP-Rule" id="MF_00201"/>
    </source>
</evidence>
<evidence type="ECO:0000256" key="6">
    <source>
        <dbReference type="ARBA" id="ARBA00033409"/>
    </source>
</evidence>
<dbReference type="EMBL" id="MCIB01000001">
    <property type="protein sequence ID" value="RKD34724.1"/>
    <property type="molecule type" value="Genomic_DNA"/>
</dbReference>
<dbReference type="InterPro" id="IPR042242">
    <property type="entry name" value="RecO_C"/>
</dbReference>
<dbReference type="InterPro" id="IPR003717">
    <property type="entry name" value="RecO"/>
</dbReference>
<evidence type="ECO:0000256" key="5">
    <source>
        <dbReference type="ARBA" id="ARBA00023204"/>
    </source>
</evidence>
<keyword evidence="4 7" id="KW-0233">DNA recombination</keyword>
<evidence type="ECO:0000256" key="3">
    <source>
        <dbReference type="ARBA" id="ARBA00022763"/>
    </source>
</evidence>
<dbReference type="Pfam" id="PF11967">
    <property type="entry name" value="RecO_N"/>
    <property type="match status" value="1"/>
</dbReference>
<dbReference type="OrthoDB" id="9797083at2"/>
<dbReference type="SUPFAM" id="SSF50249">
    <property type="entry name" value="Nucleic acid-binding proteins"/>
    <property type="match status" value="1"/>
</dbReference>
<dbReference type="InterPro" id="IPR012340">
    <property type="entry name" value="NA-bd_OB-fold"/>
</dbReference>
<evidence type="ECO:0000259" key="8">
    <source>
        <dbReference type="Pfam" id="PF11967"/>
    </source>
</evidence>
<accession>A0A419TB51</accession>
<sequence length="247" mass="28949">MLVKTEGIVLRQTKFQDTDKILTIFSRKNGKIQAIAKGARKPKSSLISSTQVFCYSDFILYKGRNFYHINQGEVIDTFYSLREDLNKLAYATYLIELVDSGITEEESNEKIFQLLLKTLKIFEVLDRDYEKFVRAFELKYISFLGYKPEVKKCILCNKDLIGKMKFSITNGGILCKECIEKGITGENITKEIQEILEFLLYSKLEELHDYKIKPENMIIIERILKNYLMTYIDKRDFKSLDFIKSIK</sequence>
<keyword evidence="10" id="KW-1185">Reference proteome</keyword>
<protein>
    <recommendedName>
        <fullName evidence="2 7">DNA repair protein RecO</fullName>
    </recommendedName>
    <alternativeName>
        <fullName evidence="6 7">Recombination protein O</fullName>
    </alternativeName>
</protein>
<organism evidence="9 10">
    <name type="scientific">Thermohalobacter berrensis</name>
    <dbReference type="NCBI Taxonomy" id="99594"/>
    <lineage>
        <taxon>Bacteria</taxon>
        <taxon>Bacillati</taxon>
        <taxon>Bacillota</taxon>
        <taxon>Tissierellia</taxon>
        <taxon>Tissierellales</taxon>
        <taxon>Thermohalobacteraceae</taxon>
        <taxon>Thermohalobacter</taxon>
    </lineage>
</organism>
<dbReference type="RefSeq" id="WP_120166920.1">
    <property type="nucleotide sequence ID" value="NZ_MCIB01000001.1"/>
</dbReference>
<keyword evidence="3 7" id="KW-0227">DNA damage</keyword>
<gene>
    <name evidence="7" type="primary">recO</name>
    <name evidence="9" type="ORF">BET03_02570</name>
</gene>
<comment type="function">
    <text evidence="7">Involved in DNA repair and RecF pathway recombination.</text>
</comment>
<dbReference type="NCBIfam" id="TIGR00613">
    <property type="entry name" value="reco"/>
    <property type="match status" value="1"/>
</dbReference>
<dbReference type="Gene3D" id="1.20.1440.120">
    <property type="entry name" value="Recombination protein O, C-terminal domain"/>
    <property type="match status" value="1"/>
</dbReference>
<dbReference type="InterPro" id="IPR037278">
    <property type="entry name" value="ARFGAP/RecO"/>
</dbReference>
<dbReference type="Proteomes" id="UP000284177">
    <property type="component" value="Unassembled WGS sequence"/>
</dbReference>
<comment type="similarity">
    <text evidence="1 7">Belongs to the RecO family.</text>
</comment>
<dbReference type="AlphaFoldDB" id="A0A419TB51"/>
<comment type="caution">
    <text evidence="9">The sequence shown here is derived from an EMBL/GenBank/DDBJ whole genome shotgun (WGS) entry which is preliminary data.</text>
</comment>
<feature type="domain" description="DNA replication/recombination mediator RecO N-terminal" evidence="8">
    <location>
        <begin position="1"/>
        <end position="78"/>
    </location>
</feature>
<dbReference type="GO" id="GO:0043590">
    <property type="term" value="C:bacterial nucleoid"/>
    <property type="evidence" value="ECO:0007669"/>
    <property type="project" value="TreeGrafter"/>
</dbReference>
<reference evidence="9 10" key="1">
    <citation type="submission" date="2016-08" db="EMBL/GenBank/DDBJ databases">
        <title>Novel Firmicutes and Novel Genomes.</title>
        <authorList>
            <person name="Poppleton D.I."/>
            <person name="Gribaldo S."/>
        </authorList>
    </citation>
    <scope>NUCLEOTIDE SEQUENCE [LARGE SCALE GENOMIC DNA]</scope>
    <source>
        <strain evidence="9 10">CTT3</strain>
    </source>
</reference>
<evidence type="ECO:0000256" key="4">
    <source>
        <dbReference type="ARBA" id="ARBA00023172"/>
    </source>
</evidence>
<evidence type="ECO:0000313" key="9">
    <source>
        <dbReference type="EMBL" id="RKD34724.1"/>
    </source>
</evidence>
<dbReference type="Gene3D" id="2.40.50.140">
    <property type="entry name" value="Nucleic acid-binding proteins"/>
    <property type="match status" value="1"/>
</dbReference>